<dbReference type="PANTHER" id="PTHR43685:SF2">
    <property type="entry name" value="GLYCOSYLTRANSFERASE 2-LIKE DOMAIN-CONTAINING PROTEIN"/>
    <property type="match status" value="1"/>
</dbReference>
<feature type="domain" description="Glycosyltransferase 2-like" evidence="2">
    <location>
        <begin position="579"/>
        <end position="759"/>
    </location>
</feature>
<dbReference type="SUPFAM" id="SSF53448">
    <property type="entry name" value="Nucleotide-diphospho-sugar transferases"/>
    <property type="match status" value="3"/>
</dbReference>
<organism evidence="3 4">
    <name type="scientific">Pseudomonas piscis</name>
    <dbReference type="NCBI Taxonomy" id="2614538"/>
    <lineage>
        <taxon>Bacteria</taxon>
        <taxon>Pseudomonadati</taxon>
        <taxon>Pseudomonadota</taxon>
        <taxon>Gammaproteobacteria</taxon>
        <taxon>Pseudomonadales</taxon>
        <taxon>Pseudomonadaceae</taxon>
        <taxon>Pseudomonas</taxon>
    </lineage>
</organism>
<evidence type="ECO:0000259" key="2">
    <source>
        <dbReference type="Pfam" id="PF00535"/>
    </source>
</evidence>
<keyword evidence="1" id="KW-0472">Membrane</keyword>
<dbReference type="EMBL" id="CP133164">
    <property type="protein sequence ID" value="WMN19427.1"/>
    <property type="molecule type" value="Genomic_DNA"/>
</dbReference>
<keyword evidence="1" id="KW-0997">Cell inner membrane</keyword>
<evidence type="ECO:0000313" key="4">
    <source>
        <dbReference type="Proteomes" id="UP001237292"/>
    </source>
</evidence>
<dbReference type="InterPro" id="IPR029044">
    <property type="entry name" value="Nucleotide-diphossugar_trans"/>
</dbReference>
<protein>
    <submittedName>
        <fullName evidence="3">Glycosyltransferase</fullName>
        <ecNumber evidence="3">2.4.-.-</ecNumber>
    </submittedName>
</protein>
<dbReference type="PANTHER" id="PTHR43685">
    <property type="entry name" value="GLYCOSYLTRANSFERASE"/>
    <property type="match status" value="1"/>
</dbReference>
<sequence length="1190" mass="132742">MNQAPLVSIVIPAFNSRFFAQALESALAQTYQPLEIVVCDDSADDEIQRIVQDLVGPAHPVRYMRNPQRLGIQKNVLRCVEEARGELIKVLCDDDRLFAPSIALQAPVLIDNPDINLVCALRVFSDAGNFILPPRIDNCRFTYNDAVLKGEDMLAIFESTPHNFLGNFSSALMRRADVLELLPALIQEGAGFVALLDFALFICLMRRGNLAALVTVLSCERLYPGRLSATPEMLKQARSEWEWLMQMLAARSGESAPASGWVRYVDIAREADQSRNWQELCVTRVLGNRSTVVDGRVGGQSISYEEFYREWLSVRKFSAVEQRLMPQRIASWPRRVQLVPVVLDFEGDGEALSRTLDSIDDQLFAPAAVLVLSAGEEQRRERLLFQPLRHDWVQQLNELVPQLDGCDWFYLLQAGDRLQESALLILAERIANTPLMLCAYSDEGALVEGESSEPVFRPDFNLDLMRSYPYVGRALAFSRERFMVEGGFDPLHGELAPHDLLWRMVEAAGPRTIEHIADIQLESELTFAQWLSRPQVIEACEGLVAAHLQRIGVEHRIVHDDLPLLNRINYLHGCRPLVSIILPCGDSLATLQRCVESLIEQTAYNHYEIVLVDAGSRDPAMADWLTAMAQLGGVMLRVLPCVGRPSHAALINSAASQTRGDYLLLLSPGALICSGDWLDELLNQAQRPEVGVVGARILAADGSILHAGQVLGMAGPASSPFVGEAMGARGYMQRLQVVQNWSAVSGDCLMVRKEVFDSLGGLDEQAFADELGATDLCLRADRNGYLVVWTPHATLMLRPVSSVNDDRERQLAREAEQERFYKQWMAKIARDPAYNPALSLGYSSFSLEPSLRNNWNPFCSRALPLILGLPVNSSAVGHYRVTGPLTALEEAGRVIARVAYESPSTVDIERLSPDAIILQCRYSDGAASDILRMKKYSSALRVFELDDYVVSAPKKNTHARNKPLNTEQMLREGIGLCDRVVVTTQPLADALSSMHSDIRVVPNMLAPDPWATLTSRRATSSKPRVGWGGGTSHTGDLEIIAEVVRELANEVEWVFFGMCPDALRPYVHEFHSATSLQNYPFKLASLNLDLALAPLEFHIFNDCKSNLRLLEYGACGYPVICTDTEAYRGFLPCTRVYSNSTEEWLQAIRMHLADPAASYRMGDELREAVHRDFMLRSDNLQHWLWGWLPD</sequence>
<dbReference type="EC" id="2.4.-.-" evidence="3"/>
<dbReference type="CDD" id="cd00761">
    <property type="entry name" value="Glyco_tranf_GTA_type"/>
    <property type="match status" value="1"/>
</dbReference>
<keyword evidence="3" id="KW-0328">Glycosyltransferase</keyword>
<evidence type="ECO:0000256" key="1">
    <source>
        <dbReference type="ARBA" id="ARBA00022519"/>
    </source>
</evidence>
<dbReference type="Gene3D" id="3.90.550.10">
    <property type="entry name" value="Spore Coat Polysaccharide Biosynthesis Protein SpsA, Chain A"/>
    <property type="match status" value="2"/>
</dbReference>
<keyword evidence="4" id="KW-1185">Reference proteome</keyword>
<dbReference type="GO" id="GO:0016757">
    <property type="term" value="F:glycosyltransferase activity"/>
    <property type="evidence" value="ECO:0007669"/>
    <property type="project" value="UniProtKB-KW"/>
</dbReference>
<dbReference type="RefSeq" id="WP_103324853.1">
    <property type="nucleotide sequence ID" value="NZ_CP133164.1"/>
</dbReference>
<evidence type="ECO:0000313" key="3">
    <source>
        <dbReference type="EMBL" id="WMN19427.1"/>
    </source>
</evidence>
<accession>A0ABY9NPN0</accession>
<dbReference type="SUPFAM" id="SSF53756">
    <property type="entry name" value="UDP-Glycosyltransferase/glycogen phosphorylase"/>
    <property type="match status" value="1"/>
</dbReference>
<feature type="domain" description="Glycosyltransferase 2-like" evidence="2">
    <location>
        <begin position="8"/>
        <end position="167"/>
    </location>
</feature>
<keyword evidence="1" id="KW-1003">Cell membrane</keyword>
<dbReference type="InterPro" id="IPR001173">
    <property type="entry name" value="Glyco_trans_2-like"/>
</dbReference>
<reference evidence="3 4" key="1">
    <citation type="journal article" date="2023" name="Access Microbiol">
        <title>The genome of a steinernematid-associated Pseudomonas piscis bacterium encodes the biosynthesis of insect toxins.</title>
        <authorList>
            <person name="Awori R.M."/>
            <person name="Hendre P."/>
            <person name="Amugune N.O."/>
        </authorList>
    </citation>
    <scope>NUCLEOTIDE SEQUENCE [LARGE SCALE GENOMIC DNA]</scope>
    <source>
        <strain evidence="3 4">75</strain>
    </source>
</reference>
<keyword evidence="3" id="KW-0808">Transferase</keyword>
<gene>
    <name evidence="3" type="ORF">QL104_08445</name>
</gene>
<dbReference type="Proteomes" id="UP001237292">
    <property type="component" value="Chromosome"/>
</dbReference>
<dbReference type="Pfam" id="PF00535">
    <property type="entry name" value="Glycos_transf_2"/>
    <property type="match status" value="2"/>
</dbReference>
<dbReference type="InterPro" id="IPR050834">
    <property type="entry name" value="Glycosyltransf_2"/>
</dbReference>
<name>A0ABY9NPN0_9PSED</name>
<dbReference type="Gene3D" id="3.40.50.2000">
    <property type="entry name" value="Glycogen Phosphorylase B"/>
    <property type="match status" value="1"/>
</dbReference>
<proteinExistence type="predicted"/>